<dbReference type="SMART" id="SM00829">
    <property type="entry name" value="PKS_ER"/>
    <property type="match status" value="1"/>
</dbReference>
<evidence type="ECO:0000256" key="1">
    <source>
        <dbReference type="ARBA" id="ARBA00001947"/>
    </source>
</evidence>
<evidence type="ECO:0000256" key="5">
    <source>
        <dbReference type="ARBA" id="ARBA00023002"/>
    </source>
</evidence>
<dbReference type="CDD" id="cd08233">
    <property type="entry name" value="butanediol_DH_like"/>
    <property type="match status" value="1"/>
</dbReference>
<dbReference type="InterPro" id="IPR020843">
    <property type="entry name" value="ER"/>
</dbReference>
<dbReference type="Pfam" id="PF00107">
    <property type="entry name" value="ADH_zinc_N"/>
    <property type="match status" value="1"/>
</dbReference>
<dbReference type="GO" id="GO:0008270">
    <property type="term" value="F:zinc ion binding"/>
    <property type="evidence" value="ECO:0007669"/>
    <property type="project" value="InterPro"/>
</dbReference>
<evidence type="ECO:0000259" key="7">
    <source>
        <dbReference type="SMART" id="SM00829"/>
    </source>
</evidence>
<comment type="cofactor">
    <cofactor evidence="1 6">
        <name>Zn(2+)</name>
        <dbReference type="ChEBI" id="CHEBI:29105"/>
    </cofactor>
</comment>
<dbReference type="SUPFAM" id="SSF50129">
    <property type="entry name" value="GroES-like"/>
    <property type="match status" value="1"/>
</dbReference>
<sequence>MQAIRFHGRGDIRLDEVPIPTCGPDEVRIKVAYCGICGTDLHEYLAGPIFVPPEGTADPHTGAKLPVTLGHEFCGIIDEVGSRVVNHEIGQKVTVNPALDDRHHGHPDCEQCLIGCQNRCERLAFYGISEGGGGFAEYVVVKPVALIPLPPKTSLKLASLAEPLAVAAHMVRISGFQPGQNVLVLGTGPIGCALILLLRAKGANMIFASEIAESRAAQASTFGADLVINPLHQAAKHDSPTENGTPAQPNPVLEAVRKTMGSGAHVSFDACGLQSTLDTAIECTRPGGTIFNVAIHDKPLCINLNTLVLGEKHLTGGNAYTPADFAEVMTLLETHAEQAAKLITSLIPLSQAIEGGFHELVKNASAHVKILVQAGERNAD</sequence>
<gene>
    <name evidence="8" type="ORF">WHR41_08213</name>
</gene>
<dbReference type="Pfam" id="PF08240">
    <property type="entry name" value="ADH_N"/>
    <property type="match status" value="1"/>
</dbReference>
<dbReference type="Proteomes" id="UP000803884">
    <property type="component" value="Unassembled WGS sequence"/>
</dbReference>
<dbReference type="InterPro" id="IPR011032">
    <property type="entry name" value="GroES-like_sf"/>
</dbReference>
<reference evidence="8 9" key="1">
    <citation type="journal article" date="2020" name="Microbiol. Resour. Announc.">
        <title>Draft Genome Sequence of a Cladosporium Species Isolated from the Mesophotic Ascidian Didemnum maculosum.</title>
        <authorList>
            <person name="Gioti A."/>
            <person name="Siaperas R."/>
            <person name="Nikolaivits E."/>
            <person name="Le Goff G."/>
            <person name="Ouazzani J."/>
            <person name="Kotoulas G."/>
            <person name="Topakas E."/>
        </authorList>
    </citation>
    <scope>NUCLEOTIDE SEQUENCE [LARGE SCALE GENOMIC DNA]</scope>
    <source>
        <strain evidence="8 9">TM138-S3</strain>
    </source>
</reference>
<dbReference type="Gene3D" id="3.90.180.10">
    <property type="entry name" value="Medium-chain alcohol dehydrogenases, catalytic domain"/>
    <property type="match status" value="1"/>
</dbReference>
<dbReference type="SUPFAM" id="SSF51735">
    <property type="entry name" value="NAD(P)-binding Rossmann-fold domains"/>
    <property type="match status" value="1"/>
</dbReference>
<dbReference type="PANTHER" id="PTHR43161">
    <property type="entry name" value="SORBITOL DEHYDROGENASE"/>
    <property type="match status" value="1"/>
</dbReference>
<dbReference type="GeneID" id="96009655"/>
<feature type="domain" description="Enoyl reductase (ER)" evidence="7">
    <location>
        <begin position="8"/>
        <end position="372"/>
    </location>
</feature>
<dbReference type="InterPro" id="IPR002328">
    <property type="entry name" value="ADH_Zn_CS"/>
</dbReference>
<dbReference type="AlphaFoldDB" id="A0AB34KIX6"/>
<dbReference type="GO" id="GO:0034079">
    <property type="term" value="P:butanediol biosynthetic process"/>
    <property type="evidence" value="ECO:0007669"/>
    <property type="project" value="TreeGrafter"/>
</dbReference>
<dbReference type="InterPro" id="IPR036291">
    <property type="entry name" value="NAD(P)-bd_dom_sf"/>
</dbReference>
<dbReference type="InterPro" id="IPR013154">
    <property type="entry name" value="ADH-like_N"/>
</dbReference>
<protein>
    <recommendedName>
        <fullName evidence="7">Enoyl reductase (ER) domain-containing protein</fullName>
    </recommendedName>
</protein>
<evidence type="ECO:0000256" key="3">
    <source>
        <dbReference type="ARBA" id="ARBA00022723"/>
    </source>
</evidence>
<dbReference type="PANTHER" id="PTHR43161:SF23">
    <property type="entry name" value="(R,R)-BUTANEDIOL DEHYDROGENASE-RELATED"/>
    <property type="match status" value="1"/>
</dbReference>
<dbReference type="PROSITE" id="PS00059">
    <property type="entry name" value="ADH_ZINC"/>
    <property type="match status" value="1"/>
</dbReference>
<dbReference type="RefSeq" id="XP_069226056.1">
    <property type="nucleotide sequence ID" value="XM_069376817.1"/>
</dbReference>
<evidence type="ECO:0000256" key="6">
    <source>
        <dbReference type="RuleBase" id="RU361277"/>
    </source>
</evidence>
<evidence type="ECO:0000256" key="2">
    <source>
        <dbReference type="ARBA" id="ARBA00008072"/>
    </source>
</evidence>
<organism evidence="8 9">
    <name type="scientific">Cladosporium halotolerans</name>
    <dbReference type="NCBI Taxonomy" id="1052096"/>
    <lineage>
        <taxon>Eukaryota</taxon>
        <taxon>Fungi</taxon>
        <taxon>Dikarya</taxon>
        <taxon>Ascomycota</taxon>
        <taxon>Pezizomycotina</taxon>
        <taxon>Dothideomycetes</taxon>
        <taxon>Dothideomycetidae</taxon>
        <taxon>Cladosporiales</taxon>
        <taxon>Cladosporiaceae</taxon>
        <taxon>Cladosporium</taxon>
    </lineage>
</organism>
<keyword evidence="4 6" id="KW-0862">Zinc</keyword>
<dbReference type="GO" id="GO:0005737">
    <property type="term" value="C:cytoplasm"/>
    <property type="evidence" value="ECO:0007669"/>
    <property type="project" value="TreeGrafter"/>
</dbReference>
<dbReference type="InterPro" id="IPR013149">
    <property type="entry name" value="ADH-like_C"/>
</dbReference>
<keyword evidence="5" id="KW-0560">Oxidoreductase</keyword>
<evidence type="ECO:0000313" key="8">
    <source>
        <dbReference type="EMBL" id="KAL1582949.1"/>
    </source>
</evidence>
<comment type="similarity">
    <text evidence="2 6">Belongs to the zinc-containing alcohol dehydrogenase family.</text>
</comment>
<dbReference type="GO" id="GO:0000721">
    <property type="term" value="F:(R,R)-butanediol dehydrogenase activity"/>
    <property type="evidence" value="ECO:0007669"/>
    <property type="project" value="TreeGrafter"/>
</dbReference>
<evidence type="ECO:0000313" key="9">
    <source>
        <dbReference type="Proteomes" id="UP000803884"/>
    </source>
</evidence>
<evidence type="ECO:0000256" key="4">
    <source>
        <dbReference type="ARBA" id="ARBA00022833"/>
    </source>
</evidence>
<dbReference type="EMBL" id="JAAQHG020000041">
    <property type="protein sequence ID" value="KAL1582949.1"/>
    <property type="molecule type" value="Genomic_DNA"/>
</dbReference>
<keyword evidence="3 6" id="KW-0479">Metal-binding</keyword>
<accession>A0AB34KIX6</accession>
<comment type="caution">
    <text evidence="8">The sequence shown here is derived from an EMBL/GenBank/DDBJ whole genome shotgun (WGS) entry which is preliminary data.</text>
</comment>
<proteinExistence type="inferred from homology"/>
<dbReference type="Gene3D" id="3.40.50.720">
    <property type="entry name" value="NAD(P)-binding Rossmann-like Domain"/>
    <property type="match status" value="1"/>
</dbReference>
<name>A0AB34KIX6_9PEZI</name>
<keyword evidence="9" id="KW-1185">Reference proteome</keyword>